<dbReference type="OrthoDB" id="7768569at2"/>
<protein>
    <submittedName>
        <fullName evidence="1">Uncharacterized protein</fullName>
    </submittedName>
</protein>
<dbReference type="AlphaFoldDB" id="A0A317EDB4"/>
<keyword evidence="2" id="KW-1185">Reference proteome</keyword>
<reference evidence="1 2" key="1">
    <citation type="submission" date="2018-05" db="EMBL/GenBank/DDBJ databases">
        <title>Zavarzinia sp. HR-AS.</title>
        <authorList>
            <person name="Lee Y."/>
            <person name="Jeon C.O."/>
        </authorList>
    </citation>
    <scope>NUCLEOTIDE SEQUENCE [LARGE SCALE GENOMIC DNA]</scope>
    <source>
        <strain evidence="1 2">HR-AS</strain>
    </source>
</reference>
<gene>
    <name evidence="1" type="ORF">DKG74_07190</name>
</gene>
<sequence length="208" mass="22081">MSVYIDEALAAALADPAARFGIFFRCQGDTSATSLRLWSGVQARAGEMRSGAVVVAGAEDYIGLGVLLDAPDIDHIVDGTADDVSFRLSGVPPTVEAYVAGGAVKVRGRRVNLGLMAFNRDWSPVTPIIPVAQYTASHLSISSAPGDGPAAPNTVTLTLVCKNGDTSRSRGQPLHWVPNQWKALHEGSTFTNLTPRYQRGATVTWPTF</sequence>
<accession>A0A317EDB4</accession>
<name>A0A317EDB4_9PROT</name>
<comment type="caution">
    <text evidence="1">The sequence shown here is derived from an EMBL/GenBank/DDBJ whole genome shotgun (WGS) entry which is preliminary data.</text>
</comment>
<organism evidence="1 2">
    <name type="scientific">Zavarzinia aquatilis</name>
    <dbReference type="NCBI Taxonomy" id="2211142"/>
    <lineage>
        <taxon>Bacteria</taxon>
        <taxon>Pseudomonadati</taxon>
        <taxon>Pseudomonadota</taxon>
        <taxon>Alphaproteobacteria</taxon>
        <taxon>Rhodospirillales</taxon>
        <taxon>Zavarziniaceae</taxon>
        <taxon>Zavarzinia</taxon>
    </lineage>
</organism>
<evidence type="ECO:0000313" key="1">
    <source>
        <dbReference type="EMBL" id="PWR24582.1"/>
    </source>
</evidence>
<dbReference type="RefSeq" id="WP_109904154.1">
    <property type="nucleotide sequence ID" value="NZ_QGLE01000003.1"/>
</dbReference>
<dbReference type="EMBL" id="QGLE01000003">
    <property type="protein sequence ID" value="PWR24582.1"/>
    <property type="molecule type" value="Genomic_DNA"/>
</dbReference>
<dbReference type="Proteomes" id="UP000245461">
    <property type="component" value="Unassembled WGS sequence"/>
</dbReference>
<evidence type="ECO:0000313" key="2">
    <source>
        <dbReference type="Proteomes" id="UP000245461"/>
    </source>
</evidence>
<proteinExistence type="predicted"/>